<gene>
    <name evidence="8" type="ORF">BABINDRAFT_160148</name>
</gene>
<evidence type="ECO:0000256" key="4">
    <source>
        <dbReference type="ARBA" id="ARBA00022737"/>
    </source>
</evidence>
<reference evidence="9" key="1">
    <citation type="submission" date="2016-05" db="EMBL/GenBank/DDBJ databases">
        <title>Comparative genomics of biotechnologically important yeasts.</title>
        <authorList>
            <consortium name="DOE Joint Genome Institute"/>
            <person name="Riley R."/>
            <person name="Haridas S."/>
            <person name="Wolfe K.H."/>
            <person name="Lopes M.R."/>
            <person name="Hittinger C.T."/>
            <person name="Goker M."/>
            <person name="Salamov A."/>
            <person name="Wisecaver J."/>
            <person name="Long T.M."/>
            <person name="Aerts A.L."/>
            <person name="Barry K."/>
            <person name="Choi C."/>
            <person name="Clum A."/>
            <person name="Coughlan A.Y."/>
            <person name="Deshpande S."/>
            <person name="Douglass A.P."/>
            <person name="Hanson S.J."/>
            <person name="Klenk H.-P."/>
            <person name="Labutti K."/>
            <person name="Lapidus A."/>
            <person name="Lindquist E."/>
            <person name="Lipzen A."/>
            <person name="Meier-Kolthoff J.P."/>
            <person name="Ohm R.A."/>
            <person name="Otillar R.P."/>
            <person name="Pangilinan J."/>
            <person name="Peng Y."/>
            <person name="Rokas A."/>
            <person name="Rosa C.A."/>
            <person name="Scheuner C."/>
            <person name="Sibirny A.A."/>
            <person name="Slot J.C."/>
            <person name="Stielow J.B."/>
            <person name="Sun H."/>
            <person name="Kurtzman C.P."/>
            <person name="Blackwell M."/>
            <person name="Grigoriev I.V."/>
            <person name="Jeffries T.W."/>
        </authorList>
    </citation>
    <scope>NUCLEOTIDE SEQUENCE [LARGE SCALE GENOMIC DNA]</scope>
    <source>
        <strain evidence="9">NRRL Y-12698</strain>
    </source>
</reference>
<comment type="similarity">
    <text evidence="6">Belongs to the WD repeat UTP18 family.</text>
</comment>
<dbReference type="FunFam" id="2.130.10.10:FF:000660">
    <property type="entry name" value="U3 snoRNP protein"/>
    <property type="match status" value="1"/>
</dbReference>
<dbReference type="STRING" id="984486.A0A1E3QWP5"/>
<dbReference type="Proteomes" id="UP000094336">
    <property type="component" value="Unassembled WGS sequence"/>
</dbReference>
<dbReference type="GO" id="GO:0000447">
    <property type="term" value="P:endonucleolytic cleavage in ITS1 to separate SSU-rRNA from 5.8S rRNA and LSU-rRNA from tricistronic rRNA transcript (SSU-rRNA, 5.8S rRNA, LSU-rRNA)"/>
    <property type="evidence" value="ECO:0007669"/>
    <property type="project" value="EnsemblFungi"/>
</dbReference>
<keyword evidence="3" id="KW-0853">WD repeat</keyword>
<keyword evidence="4" id="KW-0677">Repeat</keyword>
<dbReference type="GeneID" id="30145937"/>
<evidence type="ECO:0000256" key="2">
    <source>
        <dbReference type="ARBA" id="ARBA00022552"/>
    </source>
</evidence>
<dbReference type="OrthoDB" id="1935146at2759"/>
<dbReference type="GO" id="GO:0034388">
    <property type="term" value="C:Pwp2p-containing subcomplex of 90S preribosome"/>
    <property type="evidence" value="ECO:0007669"/>
    <property type="project" value="EnsemblFungi"/>
</dbReference>
<dbReference type="InterPro" id="IPR045161">
    <property type="entry name" value="Utp18"/>
</dbReference>
<feature type="compositionally biased region" description="Acidic residues" evidence="7">
    <location>
        <begin position="78"/>
        <end position="109"/>
    </location>
</feature>
<comment type="subcellular location">
    <subcellularLocation>
        <location evidence="1">Nucleus</location>
        <location evidence="1">Nucleolus</location>
    </subcellularLocation>
</comment>
<dbReference type="Pfam" id="PF00400">
    <property type="entry name" value="WD40"/>
    <property type="match status" value="1"/>
</dbReference>
<proteinExistence type="inferred from homology"/>
<feature type="region of interest" description="Disordered" evidence="7">
    <location>
        <begin position="48"/>
        <end position="109"/>
    </location>
</feature>
<keyword evidence="5" id="KW-0539">Nucleus</keyword>
<evidence type="ECO:0000256" key="5">
    <source>
        <dbReference type="ARBA" id="ARBA00023242"/>
    </source>
</evidence>
<keyword evidence="9" id="KW-1185">Reference proteome</keyword>
<dbReference type="GO" id="GO:0000292">
    <property type="term" value="P:RNA fragment catabolic process"/>
    <property type="evidence" value="ECO:0007669"/>
    <property type="project" value="EnsemblFungi"/>
</dbReference>
<dbReference type="AlphaFoldDB" id="A0A1E3QWP5"/>
<accession>A0A1E3QWP5</accession>
<dbReference type="PANTHER" id="PTHR18359:SF0">
    <property type="entry name" value="U3 SMALL NUCLEOLAR RNA-ASSOCIATED PROTEIN 18 HOMOLOG"/>
    <property type="match status" value="1"/>
</dbReference>
<dbReference type="InterPro" id="IPR015943">
    <property type="entry name" value="WD40/YVTN_repeat-like_dom_sf"/>
</dbReference>
<evidence type="ECO:0000256" key="1">
    <source>
        <dbReference type="ARBA" id="ARBA00004604"/>
    </source>
</evidence>
<sequence length="525" mass="58201">MIDPKNKENIPIPPKDEEELALEKLVFGDLEGFEANLKKIDNLYDFEDDSDVEEEIESGDSDAEDYSKLNDDQLFFVDEGENADDTMDVDESSEEESNEESDDAWNDSDDDKINISLIASHRTKKLRTSESEAYVSGKSYVTRLRSQFEKIYPKPGWVATLAEEPASDASDVEDELENNTNSLLKVLSTTAAYNDTGAKLTKLLAPNKIDIVRLKDANQSHPSRAAIQTISFHPSHPLMLTGGYDRTLRIYHIDGKVNNVVTTLHLRDAPVQTAQFHPNGGTKIFSGGRRKYLHKWDLESGAVEKISRMYGHENTQRSMEYFKISPKHGKYIALTGNSGWCNILSGSTGQWINGFKIEGNLVDIAFSADESSIFVVSHTGEIWQWDIENNKIASKWTDETGVGITKIQVGGKGDRWVAVGSNSGIVTVYDRTKGVKKPIGVIENLTTTISSLEFSPDGQVLCIASRSKKDALKLVHLPSCTVFSNWPTMATPLGKVTAIAFSNGGEMLCIGNEAGKARLYKLNHY</sequence>
<dbReference type="RefSeq" id="XP_018987252.1">
    <property type="nucleotide sequence ID" value="XM_019128084.1"/>
</dbReference>
<evidence type="ECO:0000256" key="6">
    <source>
        <dbReference type="ARBA" id="ARBA00025767"/>
    </source>
</evidence>
<dbReference type="PANTHER" id="PTHR18359">
    <property type="entry name" value="WD-REPEAT PROTEIN-RELATED"/>
    <property type="match status" value="1"/>
</dbReference>
<protein>
    <submittedName>
        <fullName evidence="8">Uncharacterized protein</fullName>
    </submittedName>
</protein>
<dbReference type="InterPro" id="IPR036322">
    <property type="entry name" value="WD40_repeat_dom_sf"/>
</dbReference>
<dbReference type="SUPFAM" id="SSF50978">
    <property type="entry name" value="WD40 repeat-like"/>
    <property type="match status" value="1"/>
</dbReference>
<dbReference type="Gene3D" id="2.130.10.10">
    <property type="entry name" value="YVTN repeat-like/Quinoprotein amine dehydrogenase"/>
    <property type="match status" value="1"/>
</dbReference>
<name>A0A1E3QWP5_9ASCO</name>
<dbReference type="GO" id="GO:0000472">
    <property type="term" value="P:endonucleolytic cleavage to generate mature 5'-end of SSU-rRNA from (SSU-rRNA, 5.8S rRNA, LSU-rRNA)"/>
    <property type="evidence" value="ECO:0007669"/>
    <property type="project" value="EnsemblFungi"/>
</dbReference>
<dbReference type="SMART" id="SM00320">
    <property type="entry name" value="WD40"/>
    <property type="match status" value="6"/>
</dbReference>
<dbReference type="EMBL" id="KV454427">
    <property type="protein sequence ID" value="ODQ81924.1"/>
    <property type="molecule type" value="Genomic_DNA"/>
</dbReference>
<organism evidence="8 9">
    <name type="scientific">Babjeviella inositovora NRRL Y-12698</name>
    <dbReference type="NCBI Taxonomy" id="984486"/>
    <lineage>
        <taxon>Eukaryota</taxon>
        <taxon>Fungi</taxon>
        <taxon>Dikarya</taxon>
        <taxon>Ascomycota</taxon>
        <taxon>Saccharomycotina</taxon>
        <taxon>Pichiomycetes</taxon>
        <taxon>Serinales incertae sedis</taxon>
        <taxon>Babjeviella</taxon>
    </lineage>
</organism>
<evidence type="ECO:0000313" key="9">
    <source>
        <dbReference type="Proteomes" id="UP000094336"/>
    </source>
</evidence>
<keyword evidence="2" id="KW-0698">rRNA processing</keyword>
<dbReference type="InterPro" id="IPR001680">
    <property type="entry name" value="WD40_rpt"/>
</dbReference>
<evidence type="ECO:0000313" key="8">
    <source>
        <dbReference type="EMBL" id="ODQ81924.1"/>
    </source>
</evidence>
<dbReference type="GO" id="GO:0032040">
    <property type="term" value="C:small-subunit processome"/>
    <property type="evidence" value="ECO:0007669"/>
    <property type="project" value="EnsemblFungi"/>
</dbReference>
<evidence type="ECO:0000256" key="7">
    <source>
        <dbReference type="SAM" id="MobiDB-lite"/>
    </source>
</evidence>
<evidence type="ECO:0000256" key="3">
    <source>
        <dbReference type="ARBA" id="ARBA00022574"/>
    </source>
</evidence>
<dbReference type="GO" id="GO:0000480">
    <property type="term" value="P:endonucleolytic cleavage in 5'-ETS of tricistronic rRNA transcript (SSU-rRNA, 5.8S rRNA, LSU-rRNA)"/>
    <property type="evidence" value="ECO:0007669"/>
    <property type="project" value="EnsemblFungi"/>
</dbReference>
<feature type="compositionally biased region" description="Acidic residues" evidence="7">
    <location>
        <begin position="48"/>
        <end position="64"/>
    </location>
</feature>